<dbReference type="KEGG" id="gax:Pan161_07900"/>
<dbReference type="GO" id="GO:0008236">
    <property type="term" value="F:serine-type peptidase activity"/>
    <property type="evidence" value="ECO:0007669"/>
    <property type="project" value="UniProtKB-KW"/>
</dbReference>
<dbReference type="InterPro" id="IPR029045">
    <property type="entry name" value="ClpP/crotonase-like_dom_sf"/>
</dbReference>
<dbReference type="CDD" id="cd07023">
    <property type="entry name" value="S49_Sppa_N_C"/>
    <property type="match status" value="1"/>
</dbReference>
<evidence type="ECO:0000256" key="4">
    <source>
        <dbReference type="ARBA" id="ARBA00022825"/>
    </source>
</evidence>
<organism evidence="7 8">
    <name type="scientific">Gimesia algae</name>
    <dbReference type="NCBI Taxonomy" id="2527971"/>
    <lineage>
        <taxon>Bacteria</taxon>
        <taxon>Pseudomonadati</taxon>
        <taxon>Planctomycetota</taxon>
        <taxon>Planctomycetia</taxon>
        <taxon>Planctomycetales</taxon>
        <taxon>Planctomycetaceae</taxon>
        <taxon>Gimesia</taxon>
    </lineage>
</organism>
<keyword evidence="4" id="KW-0720">Serine protease</keyword>
<evidence type="ECO:0000256" key="1">
    <source>
        <dbReference type="ARBA" id="ARBA00008683"/>
    </source>
</evidence>
<feature type="domain" description="Peptidase S49" evidence="6">
    <location>
        <begin position="134"/>
        <end position="277"/>
    </location>
</feature>
<feature type="region of interest" description="Disordered" evidence="5">
    <location>
        <begin position="353"/>
        <end position="384"/>
    </location>
</feature>
<dbReference type="PANTHER" id="PTHR42987">
    <property type="entry name" value="PEPTIDASE S49"/>
    <property type="match status" value="1"/>
</dbReference>
<dbReference type="Gene3D" id="6.20.330.10">
    <property type="match status" value="1"/>
</dbReference>
<dbReference type="Proteomes" id="UP000316855">
    <property type="component" value="Chromosome"/>
</dbReference>
<dbReference type="EMBL" id="CP036343">
    <property type="protein sequence ID" value="QDT89164.1"/>
    <property type="molecule type" value="Genomic_DNA"/>
</dbReference>
<proteinExistence type="inferred from homology"/>
<comment type="similarity">
    <text evidence="1">Belongs to the peptidase S49 family.</text>
</comment>
<keyword evidence="3 7" id="KW-0378">Hydrolase</keyword>
<name>A0A517V830_9PLAN</name>
<dbReference type="Pfam" id="PF01343">
    <property type="entry name" value="Peptidase_S49"/>
    <property type="match status" value="1"/>
</dbReference>
<reference evidence="7 8" key="1">
    <citation type="submission" date="2019-02" db="EMBL/GenBank/DDBJ databases">
        <title>Deep-cultivation of Planctomycetes and their phenomic and genomic characterization uncovers novel biology.</title>
        <authorList>
            <person name="Wiegand S."/>
            <person name="Jogler M."/>
            <person name="Boedeker C."/>
            <person name="Pinto D."/>
            <person name="Vollmers J."/>
            <person name="Rivas-Marin E."/>
            <person name="Kohn T."/>
            <person name="Peeters S.H."/>
            <person name="Heuer A."/>
            <person name="Rast P."/>
            <person name="Oberbeckmann S."/>
            <person name="Bunk B."/>
            <person name="Jeske O."/>
            <person name="Meyerdierks A."/>
            <person name="Storesund J.E."/>
            <person name="Kallscheuer N."/>
            <person name="Luecker S."/>
            <person name="Lage O.M."/>
            <person name="Pohl T."/>
            <person name="Merkel B.J."/>
            <person name="Hornburger P."/>
            <person name="Mueller R.-W."/>
            <person name="Bruemmer F."/>
            <person name="Labrenz M."/>
            <person name="Spormann A.M."/>
            <person name="Op den Camp H."/>
            <person name="Overmann J."/>
            <person name="Amann R."/>
            <person name="Jetten M.S.M."/>
            <person name="Mascher T."/>
            <person name="Medema M.H."/>
            <person name="Devos D.P."/>
            <person name="Kaster A.-K."/>
            <person name="Ovreas L."/>
            <person name="Rohde M."/>
            <person name="Galperin M.Y."/>
            <person name="Jogler C."/>
        </authorList>
    </citation>
    <scope>NUCLEOTIDE SEQUENCE [LARGE SCALE GENOMIC DNA]</scope>
    <source>
        <strain evidence="7 8">Pan161</strain>
    </source>
</reference>
<dbReference type="OrthoDB" id="282590at2"/>
<evidence type="ECO:0000313" key="7">
    <source>
        <dbReference type="EMBL" id="QDT89164.1"/>
    </source>
</evidence>
<accession>A0A517V830</accession>
<dbReference type="InterPro" id="IPR047272">
    <property type="entry name" value="S49_SppA_C"/>
</dbReference>
<dbReference type="InterPro" id="IPR002142">
    <property type="entry name" value="Peptidase_S49"/>
</dbReference>
<dbReference type="EC" id="3.4.21.-" evidence="7"/>
<sequence length="439" mass="47243">MSDQIDLSAVSNGIQNISQYFGVWAVDDTQFLQTFKQVASMDLVSHVNSGPAVPQVSLTVSEQDERSIAIVNISGLMTKYGSSLSNAGSTVAIRQAVRKAGNDPGIAAIILRIDSPGGTVSGTVDLANEVRVANTKKPVYTYAEDLTASAGYWVGSQARKIYANNSTAQIGSIGTYIGTYDLSGKAEKEGIKAVVIKSGNLKGGGFPGAEITEEQINNWQGIVNKIQTQFSAAVSKGRRLSLSRVNELATGQVYMADDALSFGLIDKIGSFSEMLADIRGTLAGQTGRRISAMSTGESMAATIEEIQAACPKADDTFVLDVLKSGLTIGEVKTRYIENLNAQIEMREQETAEVRQHNETLSKNGRRPGVDASLGSNGRPSQNYSGSFEELVRELVESGEQRQTAVIKAAKRDPQGHREYLIQNNPGSKMQRLINERFDM</sequence>
<dbReference type="Gene3D" id="3.90.226.10">
    <property type="entry name" value="2-enoyl-CoA Hydratase, Chain A, domain 1"/>
    <property type="match status" value="1"/>
</dbReference>
<evidence type="ECO:0000313" key="8">
    <source>
        <dbReference type="Proteomes" id="UP000316855"/>
    </source>
</evidence>
<evidence type="ECO:0000256" key="3">
    <source>
        <dbReference type="ARBA" id="ARBA00022801"/>
    </source>
</evidence>
<dbReference type="AlphaFoldDB" id="A0A517V830"/>
<gene>
    <name evidence="7" type="primary">sppA_1</name>
    <name evidence="7" type="ORF">Pan161_07900</name>
</gene>
<keyword evidence="8" id="KW-1185">Reference proteome</keyword>
<dbReference type="SUPFAM" id="SSF52096">
    <property type="entry name" value="ClpP/crotonase"/>
    <property type="match status" value="1"/>
</dbReference>
<dbReference type="PANTHER" id="PTHR42987:SF4">
    <property type="entry name" value="PROTEASE SOHB-RELATED"/>
    <property type="match status" value="1"/>
</dbReference>
<dbReference type="GO" id="GO:0006508">
    <property type="term" value="P:proteolysis"/>
    <property type="evidence" value="ECO:0007669"/>
    <property type="project" value="UniProtKB-KW"/>
</dbReference>
<feature type="compositionally biased region" description="Polar residues" evidence="5">
    <location>
        <begin position="373"/>
        <end position="384"/>
    </location>
</feature>
<evidence type="ECO:0000259" key="6">
    <source>
        <dbReference type="Pfam" id="PF01343"/>
    </source>
</evidence>
<evidence type="ECO:0000256" key="5">
    <source>
        <dbReference type="SAM" id="MobiDB-lite"/>
    </source>
</evidence>
<dbReference type="RefSeq" id="WP_145224258.1">
    <property type="nucleotide sequence ID" value="NZ_CP036343.1"/>
</dbReference>
<evidence type="ECO:0000256" key="2">
    <source>
        <dbReference type="ARBA" id="ARBA00022670"/>
    </source>
</evidence>
<keyword evidence="2" id="KW-0645">Protease</keyword>
<protein>
    <submittedName>
        <fullName evidence="7">Signal peptide peptidase SppA</fullName>
        <ecNumber evidence="7">3.4.21.-</ecNumber>
    </submittedName>
</protein>